<accession>Q5NYZ9</accession>
<dbReference type="InterPro" id="IPR011006">
    <property type="entry name" value="CheY-like_superfamily"/>
</dbReference>
<dbReference type="Gene3D" id="3.40.50.2300">
    <property type="match status" value="1"/>
</dbReference>
<dbReference type="PANTHER" id="PTHR43214:SF41">
    <property type="entry name" value="NITRATE_NITRITE RESPONSE REGULATOR PROTEIN NARP"/>
    <property type="match status" value="1"/>
</dbReference>
<dbReference type="KEGG" id="eba:ebA6278"/>
<dbReference type="InterPro" id="IPR016032">
    <property type="entry name" value="Sig_transdc_resp-reg_C-effctor"/>
</dbReference>
<keyword evidence="2" id="KW-0805">Transcription regulation</keyword>
<keyword evidence="1 5" id="KW-0597">Phosphoprotein</keyword>
<evidence type="ECO:0000256" key="1">
    <source>
        <dbReference type="ARBA" id="ARBA00022553"/>
    </source>
</evidence>
<dbReference type="GO" id="GO:0000160">
    <property type="term" value="P:phosphorelay signal transduction system"/>
    <property type="evidence" value="ECO:0007669"/>
    <property type="project" value="InterPro"/>
</dbReference>
<feature type="domain" description="Response regulatory" evidence="7">
    <location>
        <begin position="6"/>
        <end position="122"/>
    </location>
</feature>
<keyword evidence="9" id="KW-1185">Reference proteome</keyword>
<reference evidence="8 9" key="1">
    <citation type="journal article" date="2005" name="Arch. Microbiol.">
        <title>The genome sequence of an anaerobic aromatic-degrading denitrifying bacterium, strain EbN1.</title>
        <authorList>
            <person name="Rabus R."/>
            <person name="Kube M."/>
            <person name="Heider J."/>
            <person name="Beck A."/>
            <person name="Heitmann K."/>
            <person name="Widdel F."/>
            <person name="Reinhardt R."/>
        </authorList>
    </citation>
    <scope>NUCLEOTIDE SEQUENCE [LARGE SCALE GENOMIC DNA]</scope>
    <source>
        <strain evidence="8 9">EbN1</strain>
    </source>
</reference>
<name>Q5NYZ9_AROAE</name>
<dbReference type="Pfam" id="PF00196">
    <property type="entry name" value="GerE"/>
    <property type="match status" value="1"/>
</dbReference>
<dbReference type="PROSITE" id="PS00622">
    <property type="entry name" value="HTH_LUXR_1"/>
    <property type="match status" value="1"/>
</dbReference>
<protein>
    <submittedName>
        <fullName evidence="8">Nitrate/nitrite response regulator</fullName>
    </submittedName>
</protein>
<dbReference type="SMART" id="SM00448">
    <property type="entry name" value="REC"/>
    <property type="match status" value="1"/>
</dbReference>
<dbReference type="InterPro" id="IPR039420">
    <property type="entry name" value="WalR-like"/>
</dbReference>
<dbReference type="Proteomes" id="UP000006552">
    <property type="component" value="Chromosome"/>
</dbReference>
<dbReference type="eggNOG" id="COG2197">
    <property type="taxonomic scope" value="Bacteria"/>
</dbReference>
<evidence type="ECO:0000256" key="5">
    <source>
        <dbReference type="PROSITE-ProRule" id="PRU00169"/>
    </source>
</evidence>
<dbReference type="SUPFAM" id="SSF46894">
    <property type="entry name" value="C-terminal effector domain of the bipartite response regulators"/>
    <property type="match status" value="1"/>
</dbReference>
<dbReference type="SMART" id="SM00421">
    <property type="entry name" value="HTH_LUXR"/>
    <property type="match status" value="1"/>
</dbReference>
<proteinExistence type="predicted"/>
<evidence type="ECO:0000256" key="3">
    <source>
        <dbReference type="ARBA" id="ARBA00023125"/>
    </source>
</evidence>
<dbReference type="CDD" id="cd06170">
    <property type="entry name" value="LuxR_C_like"/>
    <property type="match status" value="1"/>
</dbReference>
<keyword evidence="4" id="KW-0804">Transcription</keyword>
<dbReference type="EMBL" id="CR555306">
    <property type="protein sequence ID" value="CAI09715.1"/>
    <property type="molecule type" value="Genomic_DNA"/>
</dbReference>
<feature type="modified residue" description="4-aspartylphosphate" evidence="5">
    <location>
        <position position="57"/>
    </location>
</feature>
<dbReference type="HOGENOM" id="CLU_000445_90_10_4"/>
<dbReference type="PROSITE" id="PS50110">
    <property type="entry name" value="RESPONSE_REGULATORY"/>
    <property type="match status" value="1"/>
</dbReference>
<dbReference type="PANTHER" id="PTHR43214">
    <property type="entry name" value="TWO-COMPONENT RESPONSE REGULATOR"/>
    <property type="match status" value="1"/>
</dbReference>
<dbReference type="CDD" id="cd17535">
    <property type="entry name" value="REC_NarL-like"/>
    <property type="match status" value="1"/>
</dbReference>
<evidence type="ECO:0000256" key="4">
    <source>
        <dbReference type="ARBA" id="ARBA00023163"/>
    </source>
</evidence>
<dbReference type="SUPFAM" id="SSF52172">
    <property type="entry name" value="CheY-like"/>
    <property type="match status" value="1"/>
</dbReference>
<dbReference type="PRINTS" id="PR00038">
    <property type="entry name" value="HTHLUXR"/>
</dbReference>
<dbReference type="AlphaFoldDB" id="Q5NYZ9"/>
<keyword evidence="3" id="KW-0238">DNA-binding</keyword>
<organism evidence="8 9">
    <name type="scientific">Aromatoleum aromaticum (strain DSM 19018 / LMG 30748 / EbN1)</name>
    <name type="common">Azoarcus sp. (strain EbN1)</name>
    <dbReference type="NCBI Taxonomy" id="76114"/>
    <lineage>
        <taxon>Bacteria</taxon>
        <taxon>Pseudomonadati</taxon>
        <taxon>Pseudomonadota</taxon>
        <taxon>Betaproteobacteria</taxon>
        <taxon>Rhodocyclales</taxon>
        <taxon>Rhodocyclaceae</taxon>
        <taxon>Aromatoleum</taxon>
    </lineage>
</organism>
<dbReference type="OrthoDB" id="9816469at2"/>
<dbReference type="InterPro" id="IPR001789">
    <property type="entry name" value="Sig_transdc_resp-reg_receiver"/>
</dbReference>
<gene>
    <name evidence="8" type="primary">narL</name>
    <name evidence="8" type="ORF">ebA6278</name>
</gene>
<feature type="domain" description="HTH luxR-type" evidence="6">
    <location>
        <begin position="154"/>
        <end position="219"/>
    </location>
</feature>
<dbReference type="GO" id="GO:0003677">
    <property type="term" value="F:DNA binding"/>
    <property type="evidence" value="ECO:0007669"/>
    <property type="project" value="UniProtKB-KW"/>
</dbReference>
<evidence type="ECO:0000256" key="2">
    <source>
        <dbReference type="ARBA" id="ARBA00023015"/>
    </source>
</evidence>
<sequence length="226" mass="24346">MPDPIRVLLVDDHALFRSGIKSLLQRHAEFEIVGEAGDGMEGVKRAGQLKPDVVLLDLHMPGLSGRDAAAMMAEEAPNSHVLMLTVSEDAEDLIETLRAGACGYLLKNIEADALIAAINRAAEGESVISPQMMGKLLKGVRGELPVKTAAQTAVASELNKLSPREREILAFLARGQSNKEIARKLELAESTVKIHVQNVLRKLNLTSRVQAAVFAVEQGIVQDSEA</sequence>
<dbReference type="InterPro" id="IPR000792">
    <property type="entry name" value="Tscrpt_reg_LuxR_C"/>
</dbReference>
<dbReference type="Pfam" id="PF00072">
    <property type="entry name" value="Response_reg"/>
    <property type="match status" value="1"/>
</dbReference>
<dbReference type="PROSITE" id="PS50043">
    <property type="entry name" value="HTH_LUXR_2"/>
    <property type="match status" value="1"/>
</dbReference>
<evidence type="ECO:0000313" key="9">
    <source>
        <dbReference type="Proteomes" id="UP000006552"/>
    </source>
</evidence>
<evidence type="ECO:0000313" key="8">
    <source>
        <dbReference type="EMBL" id="CAI09715.1"/>
    </source>
</evidence>
<dbReference type="RefSeq" id="WP_011239373.1">
    <property type="nucleotide sequence ID" value="NC_006513.1"/>
</dbReference>
<dbReference type="InterPro" id="IPR058245">
    <property type="entry name" value="NreC/VraR/RcsB-like_REC"/>
</dbReference>
<dbReference type="STRING" id="76114.ebA6278"/>
<evidence type="ECO:0000259" key="7">
    <source>
        <dbReference type="PROSITE" id="PS50110"/>
    </source>
</evidence>
<dbReference type="GO" id="GO:0006355">
    <property type="term" value="P:regulation of DNA-templated transcription"/>
    <property type="evidence" value="ECO:0007669"/>
    <property type="project" value="InterPro"/>
</dbReference>
<evidence type="ECO:0000259" key="6">
    <source>
        <dbReference type="PROSITE" id="PS50043"/>
    </source>
</evidence>